<dbReference type="Proteomes" id="UP000198755">
    <property type="component" value="Unassembled WGS sequence"/>
</dbReference>
<proteinExistence type="predicted"/>
<evidence type="ECO:0000313" key="2">
    <source>
        <dbReference type="Proteomes" id="UP000198755"/>
    </source>
</evidence>
<protein>
    <submittedName>
        <fullName evidence="1">Uncharacterized protein</fullName>
    </submittedName>
</protein>
<sequence length="62" mass="7225">MALRARHLRFPFRKTENSNAEDFKVFELFSFPARMKQDLRHGEMRSASCEMGAFSCVELTPV</sequence>
<dbReference type="EMBL" id="FOSN01000009">
    <property type="protein sequence ID" value="SFK50111.1"/>
    <property type="molecule type" value="Genomic_DNA"/>
</dbReference>
<name>A0A1I4A2F1_9HYPH</name>
<dbReference type="STRING" id="1612308.SAMN05444581_10926"/>
<keyword evidence="2" id="KW-1185">Reference proteome</keyword>
<dbReference type="AlphaFoldDB" id="A0A1I4A2F1"/>
<organism evidence="1 2">
    <name type="scientific">Methylocapsa palsarum</name>
    <dbReference type="NCBI Taxonomy" id="1612308"/>
    <lineage>
        <taxon>Bacteria</taxon>
        <taxon>Pseudomonadati</taxon>
        <taxon>Pseudomonadota</taxon>
        <taxon>Alphaproteobacteria</taxon>
        <taxon>Hyphomicrobiales</taxon>
        <taxon>Beijerinckiaceae</taxon>
        <taxon>Methylocapsa</taxon>
    </lineage>
</organism>
<gene>
    <name evidence="1" type="ORF">SAMN05444581_10926</name>
</gene>
<accession>A0A1I4A2F1</accession>
<reference evidence="1 2" key="1">
    <citation type="submission" date="2016-10" db="EMBL/GenBank/DDBJ databases">
        <authorList>
            <person name="de Groot N.N."/>
        </authorList>
    </citation>
    <scope>NUCLEOTIDE SEQUENCE [LARGE SCALE GENOMIC DNA]</scope>
    <source>
        <strain evidence="1 2">NE2</strain>
    </source>
</reference>
<evidence type="ECO:0000313" key="1">
    <source>
        <dbReference type="EMBL" id="SFK50111.1"/>
    </source>
</evidence>